<reference evidence="1 2" key="1">
    <citation type="journal article" date="2014" name="Mol. Biol. Evol.">
        <title>Massive expansion of Ubiquitination-related gene families within the Chlamydiae.</title>
        <authorList>
            <person name="Domman D."/>
            <person name="Collingro A."/>
            <person name="Lagkouvardos I."/>
            <person name="Gehre L."/>
            <person name="Weinmaier T."/>
            <person name="Rattei T."/>
            <person name="Subtil A."/>
            <person name="Horn M."/>
        </authorList>
    </citation>
    <scope>NUCLEOTIDE SEQUENCE [LARGE SCALE GENOMIC DNA]</scope>
    <source>
        <strain evidence="1 2">EI2</strain>
    </source>
</reference>
<evidence type="ECO:0000313" key="2">
    <source>
        <dbReference type="Proteomes" id="UP000031465"/>
    </source>
</evidence>
<evidence type="ECO:0008006" key="3">
    <source>
        <dbReference type="Google" id="ProtNLM"/>
    </source>
</evidence>
<dbReference type="Proteomes" id="UP000031465">
    <property type="component" value="Unassembled WGS sequence"/>
</dbReference>
<accession>A0A0C1JVD3</accession>
<dbReference type="EMBL" id="JSAN01000101">
    <property type="protein sequence ID" value="KIC71227.1"/>
    <property type="molecule type" value="Genomic_DNA"/>
</dbReference>
<protein>
    <recommendedName>
        <fullName evidence="3">Mobile element protein</fullName>
    </recommendedName>
</protein>
<comment type="caution">
    <text evidence="1">The sequence shown here is derived from an EMBL/GenBank/DDBJ whole genome shotgun (WGS) entry which is preliminary data.</text>
</comment>
<sequence>MDSRKDKKSMGWSEFDKALIQKKNITIWFEEASLEKVAFFIV</sequence>
<gene>
    <name evidence="1" type="ORF">DB44_EC00030</name>
</gene>
<organism evidence="1 2">
    <name type="scientific">Candidatus Protochlamydia amoebophila</name>
    <dbReference type="NCBI Taxonomy" id="362787"/>
    <lineage>
        <taxon>Bacteria</taxon>
        <taxon>Pseudomonadati</taxon>
        <taxon>Chlamydiota</taxon>
        <taxon>Chlamydiia</taxon>
        <taxon>Parachlamydiales</taxon>
        <taxon>Parachlamydiaceae</taxon>
        <taxon>Candidatus Protochlamydia</taxon>
    </lineage>
</organism>
<evidence type="ECO:0000313" key="1">
    <source>
        <dbReference type="EMBL" id="KIC71227.1"/>
    </source>
</evidence>
<dbReference type="RefSeq" id="WP_272946404.1">
    <property type="nucleotide sequence ID" value="NZ_JSAN01000101.1"/>
</dbReference>
<dbReference type="PATRIC" id="fig|362787.3.peg.1567"/>
<dbReference type="AlphaFoldDB" id="A0A0C1JVD3"/>
<name>A0A0C1JVD3_9BACT</name>
<proteinExistence type="predicted"/>